<evidence type="ECO:0000259" key="8">
    <source>
        <dbReference type="Pfam" id="PF02770"/>
    </source>
</evidence>
<dbReference type="InterPro" id="IPR046373">
    <property type="entry name" value="Acyl-CoA_Oxase/DH_mid-dom_sf"/>
</dbReference>
<protein>
    <submittedName>
        <fullName evidence="10">Acyl-CoA dehydrogenase</fullName>
    </submittedName>
</protein>
<organism evidence="10 11">
    <name type="scientific">Saccharopolyspora karakumensis</name>
    <dbReference type="NCBI Taxonomy" id="2530386"/>
    <lineage>
        <taxon>Bacteria</taxon>
        <taxon>Bacillati</taxon>
        <taxon>Actinomycetota</taxon>
        <taxon>Actinomycetes</taxon>
        <taxon>Pseudonocardiales</taxon>
        <taxon>Pseudonocardiaceae</taxon>
        <taxon>Saccharopolyspora</taxon>
    </lineage>
</organism>
<dbReference type="GO" id="GO:0050660">
    <property type="term" value="F:flavin adenine dinucleotide binding"/>
    <property type="evidence" value="ECO:0007669"/>
    <property type="project" value="InterPro"/>
</dbReference>
<dbReference type="InterPro" id="IPR006091">
    <property type="entry name" value="Acyl-CoA_Oxase/DH_mid-dom"/>
</dbReference>
<evidence type="ECO:0000256" key="2">
    <source>
        <dbReference type="ARBA" id="ARBA00009347"/>
    </source>
</evidence>
<evidence type="ECO:0000313" key="11">
    <source>
        <dbReference type="Proteomes" id="UP000294723"/>
    </source>
</evidence>
<dbReference type="Gene3D" id="2.40.110.10">
    <property type="entry name" value="Butyryl-CoA Dehydrogenase, subunit A, domain 2"/>
    <property type="match status" value="1"/>
</dbReference>
<dbReference type="PANTHER" id="PTHR43884">
    <property type="entry name" value="ACYL-COA DEHYDROGENASE"/>
    <property type="match status" value="1"/>
</dbReference>
<keyword evidence="11" id="KW-1185">Reference proteome</keyword>
<gene>
    <name evidence="10" type="ORF">E1202_23145</name>
</gene>
<dbReference type="Proteomes" id="UP000294723">
    <property type="component" value="Unassembled WGS sequence"/>
</dbReference>
<feature type="domain" description="Acyl-CoA oxidase/dehydrogenase middle" evidence="8">
    <location>
        <begin position="126"/>
        <end position="227"/>
    </location>
</feature>
<evidence type="ECO:0000256" key="3">
    <source>
        <dbReference type="ARBA" id="ARBA00022630"/>
    </source>
</evidence>
<feature type="domain" description="Acyl-CoA dehydrogenase/oxidase C-terminal" evidence="7">
    <location>
        <begin position="242"/>
        <end position="391"/>
    </location>
</feature>
<sequence>MSRLCQTEGLSEEQDEIVKSVRTFVEEQVRPVATELEHADEYPTEIVEGLKELGVFGLTIPEEYDGLGESLLTYALCVEEIARGWMSVSGVINTHFIVAHMLMKHGTEEQKRRYLPRMATGEVRGAFSMSEPGLGSDVSAVKTKATRNGAGYEITGQKMWLTNGGSSNLVAVLCKTDDGAESVYKNMTTFLVEKEPGFGEVAQGITVPGKIDKMGYKGIDTTEMVFEGHRISAGQVLGGEPGKGFYQMMDGVEVGRVNVAARACGIANRAFELGIGYSQQRETFGKPIAQHQAVLFRLAEMATKVEAAHTMMVRAARMKDSGRRMDVEAGMAKMLASEYCNEVVEACFRIHGGYGYAKEYEIERLYRESAFMLIGEGTSDIQKMIIGRRLLDEYKQ</sequence>
<evidence type="ECO:0000256" key="6">
    <source>
        <dbReference type="RuleBase" id="RU362125"/>
    </source>
</evidence>
<evidence type="ECO:0000313" key="10">
    <source>
        <dbReference type="EMBL" id="TDD84578.1"/>
    </source>
</evidence>
<dbReference type="SUPFAM" id="SSF47203">
    <property type="entry name" value="Acyl-CoA dehydrogenase C-terminal domain-like"/>
    <property type="match status" value="1"/>
</dbReference>
<evidence type="ECO:0000256" key="5">
    <source>
        <dbReference type="ARBA" id="ARBA00023002"/>
    </source>
</evidence>
<comment type="cofactor">
    <cofactor evidence="1 6">
        <name>FAD</name>
        <dbReference type="ChEBI" id="CHEBI:57692"/>
    </cofactor>
</comment>
<evidence type="ECO:0000256" key="4">
    <source>
        <dbReference type="ARBA" id="ARBA00022827"/>
    </source>
</evidence>
<proteinExistence type="inferred from homology"/>
<dbReference type="SUPFAM" id="SSF56645">
    <property type="entry name" value="Acyl-CoA dehydrogenase NM domain-like"/>
    <property type="match status" value="1"/>
</dbReference>
<feature type="domain" description="Acyl-CoA dehydrogenase/oxidase N-terminal" evidence="9">
    <location>
        <begin position="11"/>
        <end position="122"/>
    </location>
</feature>
<keyword evidence="5 6" id="KW-0560">Oxidoreductase</keyword>
<dbReference type="EMBL" id="SMLA01000043">
    <property type="protein sequence ID" value="TDD84578.1"/>
    <property type="molecule type" value="Genomic_DNA"/>
</dbReference>
<dbReference type="InterPro" id="IPR013786">
    <property type="entry name" value="AcylCoA_DH/ox_N"/>
</dbReference>
<dbReference type="Gene3D" id="1.10.540.10">
    <property type="entry name" value="Acyl-CoA dehydrogenase/oxidase, N-terminal domain"/>
    <property type="match status" value="1"/>
</dbReference>
<dbReference type="InterPro" id="IPR009100">
    <property type="entry name" value="AcylCoA_DH/oxidase_NM_dom_sf"/>
</dbReference>
<reference evidence="10 11" key="1">
    <citation type="submission" date="2019-03" db="EMBL/GenBank/DDBJ databases">
        <title>Draft genome sequences of novel Actinobacteria.</title>
        <authorList>
            <person name="Sahin N."/>
            <person name="Ay H."/>
            <person name="Saygin H."/>
        </authorList>
    </citation>
    <scope>NUCLEOTIDE SEQUENCE [LARGE SCALE GENOMIC DNA]</scope>
    <source>
        <strain evidence="10 11">5K548</strain>
    </source>
</reference>
<dbReference type="Gene3D" id="1.20.140.10">
    <property type="entry name" value="Butyryl-CoA Dehydrogenase, subunit A, domain 3"/>
    <property type="match status" value="1"/>
</dbReference>
<comment type="similarity">
    <text evidence="2 6">Belongs to the acyl-CoA dehydrogenase family.</text>
</comment>
<dbReference type="Pfam" id="PF02771">
    <property type="entry name" value="Acyl-CoA_dh_N"/>
    <property type="match status" value="1"/>
</dbReference>
<evidence type="ECO:0000256" key="1">
    <source>
        <dbReference type="ARBA" id="ARBA00001974"/>
    </source>
</evidence>
<dbReference type="RefSeq" id="WP_132685231.1">
    <property type="nucleotide sequence ID" value="NZ_SMLA01000043.1"/>
</dbReference>
<comment type="caution">
    <text evidence="10">The sequence shown here is derived from an EMBL/GenBank/DDBJ whole genome shotgun (WGS) entry which is preliminary data.</text>
</comment>
<dbReference type="InterPro" id="IPR036250">
    <property type="entry name" value="AcylCo_DH-like_C"/>
</dbReference>
<dbReference type="PANTHER" id="PTHR43884:SF12">
    <property type="entry name" value="ISOVALERYL-COA DEHYDROGENASE, MITOCHONDRIAL-RELATED"/>
    <property type="match status" value="1"/>
</dbReference>
<dbReference type="AlphaFoldDB" id="A0A4R5BDH4"/>
<dbReference type="Pfam" id="PF02770">
    <property type="entry name" value="Acyl-CoA_dh_M"/>
    <property type="match status" value="1"/>
</dbReference>
<dbReference type="FunFam" id="1.10.540.10:FF:000008">
    <property type="entry name" value="Acyl-CoA dehydrogenase"/>
    <property type="match status" value="1"/>
</dbReference>
<dbReference type="FunFam" id="1.20.140.10:FF:000001">
    <property type="entry name" value="Acyl-CoA dehydrogenase"/>
    <property type="match status" value="1"/>
</dbReference>
<dbReference type="InterPro" id="IPR009075">
    <property type="entry name" value="AcylCo_DH/oxidase_C"/>
</dbReference>
<keyword evidence="4 6" id="KW-0274">FAD</keyword>
<evidence type="ECO:0000259" key="9">
    <source>
        <dbReference type="Pfam" id="PF02771"/>
    </source>
</evidence>
<dbReference type="GO" id="GO:0003995">
    <property type="term" value="F:acyl-CoA dehydrogenase activity"/>
    <property type="evidence" value="ECO:0007669"/>
    <property type="project" value="TreeGrafter"/>
</dbReference>
<evidence type="ECO:0000259" key="7">
    <source>
        <dbReference type="Pfam" id="PF00441"/>
    </source>
</evidence>
<dbReference type="Pfam" id="PF00441">
    <property type="entry name" value="Acyl-CoA_dh_1"/>
    <property type="match status" value="1"/>
</dbReference>
<dbReference type="PIRSF" id="PIRSF016578">
    <property type="entry name" value="HsaA"/>
    <property type="match status" value="1"/>
</dbReference>
<name>A0A4R5BDH4_9PSEU</name>
<dbReference type="InterPro" id="IPR037069">
    <property type="entry name" value="AcylCoA_DH/ox_N_sf"/>
</dbReference>
<keyword evidence="3 6" id="KW-0285">Flavoprotein</keyword>
<accession>A0A4R5BDH4</accession>